<evidence type="ECO:0000256" key="1">
    <source>
        <dbReference type="SAM" id="MobiDB-lite"/>
    </source>
</evidence>
<feature type="compositionally biased region" description="Acidic residues" evidence="1">
    <location>
        <begin position="89"/>
        <end position="104"/>
    </location>
</feature>
<name>A0A9D2CPE3_9MICC</name>
<feature type="region of interest" description="Disordered" evidence="1">
    <location>
        <begin position="47"/>
        <end position="104"/>
    </location>
</feature>
<accession>A0A9D2CPE3</accession>
<reference evidence="2" key="1">
    <citation type="journal article" date="2021" name="PeerJ">
        <title>Extensive microbial diversity within the chicken gut microbiome revealed by metagenomics and culture.</title>
        <authorList>
            <person name="Gilroy R."/>
            <person name="Ravi A."/>
            <person name="Getino M."/>
            <person name="Pursley I."/>
            <person name="Horton D.L."/>
            <person name="Alikhan N.F."/>
            <person name="Baker D."/>
            <person name="Gharbi K."/>
            <person name="Hall N."/>
            <person name="Watson M."/>
            <person name="Adriaenssens E.M."/>
            <person name="Foster-Nyarko E."/>
            <person name="Jarju S."/>
            <person name="Secka A."/>
            <person name="Antonio M."/>
            <person name="Oren A."/>
            <person name="Chaudhuri R.R."/>
            <person name="La Ragione R."/>
            <person name="Hildebrand F."/>
            <person name="Pallen M.J."/>
        </authorList>
    </citation>
    <scope>NUCLEOTIDE SEQUENCE</scope>
    <source>
        <strain evidence="2">ChiHjej12B11-9195</strain>
    </source>
</reference>
<protein>
    <submittedName>
        <fullName evidence="2">Uncharacterized protein</fullName>
    </submittedName>
</protein>
<dbReference type="Proteomes" id="UP000824134">
    <property type="component" value="Unassembled WGS sequence"/>
</dbReference>
<reference evidence="2" key="2">
    <citation type="submission" date="2021-04" db="EMBL/GenBank/DDBJ databases">
        <authorList>
            <person name="Gilroy R."/>
        </authorList>
    </citation>
    <scope>NUCLEOTIDE SEQUENCE</scope>
    <source>
        <strain evidence="2">ChiHjej12B11-9195</strain>
    </source>
</reference>
<organism evidence="2 3">
    <name type="scientific">Candidatus Rothia avicola</name>
    <dbReference type="NCBI Taxonomy" id="2840478"/>
    <lineage>
        <taxon>Bacteria</taxon>
        <taxon>Bacillati</taxon>
        <taxon>Actinomycetota</taxon>
        <taxon>Actinomycetes</taxon>
        <taxon>Micrococcales</taxon>
        <taxon>Micrococcaceae</taxon>
        <taxon>Rothia</taxon>
    </lineage>
</organism>
<sequence length="104" mass="10864">MAAAKRKLAVNVLVRDPKTDQPVFLQAGQDLPAGFKDLVAEANLVPKQTAGSKKKTEAGAEEAAAVEEAVEPTSVEETAPEPEPATADLVDDSELDAGDSFDTE</sequence>
<evidence type="ECO:0000313" key="2">
    <source>
        <dbReference type="EMBL" id="HIY94949.1"/>
    </source>
</evidence>
<comment type="caution">
    <text evidence="2">The sequence shown here is derived from an EMBL/GenBank/DDBJ whole genome shotgun (WGS) entry which is preliminary data.</text>
</comment>
<dbReference type="AlphaFoldDB" id="A0A9D2CPE3"/>
<gene>
    <name evidence="2" type="ORF">H9821_04700</name>
</gene>
<evidence type="ECO:0000313" key="3">
    <source>
        <dbReference type="Proteomes" id="UP000824134"/>
    </source>
</evidence>
<dbReference type="EMBL" id="DXCN01000039">
    <property type="protein sequence ID" value="HIY94949.1"/>
    <property type="molecule type" value="Genomic_DNA"/>
</dbReference>
<proteinExistence type="predicted"/>